<dbReference type="SUPFAM" id="SSF53850">
    <property type="entry name" value="Periplasmic binding protein-like II"/>
    <property type="match status" value="1"/>
</dbReference>
<dbReference type="PANTHER" id="PTHR42928">
    <property type="entry name" value="TRICARBOXYLATE-BINDING PROTEIN"/>
    <property type="match status" value="1"/>
</dbReference>
<gene>
    <name evidence="2" type="ORF">SAMN05421505_12286</name>
</gene>
<dbReference type="STRING" id="504805.SAMN05421505_12286"/>
<dbReference type="AlphaFoldDB" id="A0A1G8F7J7"/>
<name>A0A1G8F7J7_9ACTN</name>
<dbReference type="OrthoDB" id="9780943at2"/>
<dbReference type="EMBL" id="FNCN01000022">
    <property type="protein sequence ID" value="SDH78077.1"/>
    <property type="molecule type" value="Genomic_DNA"/>
</dbReference>
<evidence type="ECO:0000256" key="1">
    <source>
        <dbReference type="ARBA" id="ARBA00006987"/>
    </source>
</evidence>
<dbReference type="InterPro" id="IPR042100">
    <property type="entry name" value="Bug_dom1"/>
</dbReference>
<evidence type="ECO:0000313" key="3">
    <source>
        <dbReference type="Proteomes" id="UP000198923"/>
    </source>
</evidence>
<protein>
    <submittedName>
        <fullName evidence="2">Putative tricarboxylic transport membrane protein</fullName>
    </submittedName>
</protein>
<accession>A0A1G8F7J7</accession>
<evidence type="ECO:0000313" key="2">
    <source>
        <dbReference type="EMBL" id="SDH78077.1"/>
    </source>
</evidence>
<sequence>MVGAIETNKSAVTLSQTTPIARLVTEYEIVVVPADSPFKSVADLVAAWKHDPSKVSIAGGSAGGTDHILAGLMAKAAGIDPKKVTYIPHSGGAEAATAVLAGKVSAAISGVGEFTSHIESGKVRALAVSSDQQLPGVNAPTLKEGGLDVVLQNWRGFVAPSNLSDADKAKLTDLVTKMHGSQSWKDAIAKKGWADSFATGKEFEDFMVAEQTRVKGIIADMGLGS</sequence>
<keyword evidence="3" id="KW-1185">Reference proteome</keyword>
<dbReference type="PANTHER" id="PTHR42928:SF3">
    <property type="entry name" value="UPF0065 PROTEIN YFLP"/>
    <property type="match status" value="1"/>
</dbReference>
<dbReference type="Pfam" id="PF03401">
    <property type="entry name" value="TctC"/>
    <property type="match status" value="1"/>
</dbReference>
<reference evidence="2 3" key="1">
    <citation type="submission" date="2016-10" db="EMBL/GenBank/DDBJ databases">
        <authorList>
            <person name="de Groot N.N."/>
        </authorList>
    </citation>
    <scope>NUCLEOTIDE SEQUENCE [LARGE SCALE GENOMIC DNA]</scope>
    <source>
        <strain evidence="2 3">CPCC 201354</strain>
    </source>
</reference>
<dbReference type="Gene3D" id="3.40.190.150">
    <property type="entry name" value="Bordetella uptake gene, domain 1"/>
    <property type="match status" value="1"/>
</dbReference>
<proteinExistence type="inferred from homology"/>
<dbReference type="Proteomes" id="UP000198923">
    <property type="component" value="Unassembled WGS sequence"/>
</dbReference>
<dbReference type="RefSeq" id="WP_093172695.1">
    <property type="nucleotide sequence ID" value="NZ_FNCN01000022.1"/>
</dbReference>
<organism evidence="2 3">
    <name type="scientific">Sinosporangium album</name>
    <dbReference type="NCBI Taxonomy" id="504805"/>
    <lineage>
        <taxon>Bacteria</taxon>
        <taxon>Bacillati</taxon>
        <taxon>Actinomycetota</taxon>
        <taxon>Actinomycetes</taxon>
        <taxon>Streptosporangiales</taxon>
        <taxon>Streptosporangiaceae</taxon>
        <taxon>Sinosporangium</taxon>
    </lineage>
</organism>
<dbReference type="CDD" id="cd07012">
    <property type="entry name" value="PBP2_Bug_TTT"/>
    <property type="match status" value="1"/>
</dbReference>
<comment type="similarity">
    <text evidence="1">Belongs to the UPF0065 (bug) family.</text>
</comment>
<dbReference type="Gene3D" id="3.40.190.10">
    <property type="entry name" value="Periplasmic binding protein-like II"/>
    <property type="match status" value="1"/>
</dbReference>
<dbReference type="InterPro" id="IPR005064">
    <property type="entry name" value="BUG"/>
</dbReference>